<dbReference type="OrthoDB" id="9816309at2"/>
<feature type="binding site" evidence="6">
    <location>
        <position position="149"/>
    </location>
    <ligand>
        <name>S-adenosyl-L-methionine</name>
        <dbReference type="ChEBI" id="CHEBI:59789"/>
    </ligand>
</feature>
<dbReference type="PRINTS" id="PR00996">
    <property type="entry name" value="CHERMTFRASE"/>
</dbReference>
<dbReference type="InterPro" id="IPR036804">
    <property type="entry name" value="CheR_N_sf"/>
</dbReference>
<dbReference type="EMBL" id="STFG01000016">
    <property type="protein sequence ID" value="THT99039.1"/>
    <property type="molecule type" value="Genomic_DNA"/>
</dbReference>
<evidence type="ECO:0000256" key="2">
    <source>
        <dbReference type="ARBA" id="ARBA00022603"/>
    </source>
</evidence>
<organism evidence="8 9">
    <name type="scientific">Lampropedia puyangensis</name>
    <dbReference type="NCBI Taxonomy" id="1330072"/>
    <lineage>
        <taxon>Bacteria</taxon>
        <taxon>Pseudomonadati</taxon>
        <taxon>Pseudomonadota</taxon>
        <taxon>Betaproteobacteria</taxon>
        <taxon>Burkholderiales</taxon>
        <taxon>Comamonadaceae</taxon>
        <taxon>Lampropedia</taxon>
    </lineage>
</organism>
<dbReference type="EC" id="2.1.1.80" evidence="5"/>
<dbReference type="Pfam" id="PF03705">
    <property type="entry name" value="CheR_N"/>
    <property type="match status" value="1"/>
</dbReference>
<dbReference type="InterPro" id="IPR026024">
    <property type="entry name" value="Chemotaxis_MeTrfase_CheR"/>
</dbReference>
<feature type="domain" description="CheR-type methyltransferase" evidence="7">
    <location>
        <begin position="8"/>
        <end position="280"/>
    </location>
</feature>
<evidence type="ECO:0000256" key="1">
    <source>
        <dbReference type="ARBA" id="ARBA00001541"/>
    </source>
</evidence>
<feature type="binding site" evidence="6">
    <location>
        <position position="91"/>
    </location>
    <ligand>
        <name>S-adenosyl-L-methionine</name>
        <dbReference type="ChEBI" id="CHEBI:59789"/>
    </ligand>
</feature>
<dbReference type="Proteomes" id="UP000308917">
    <property type="component" value="Unassembled WGS sequence"/>
</dbReference>
<dbReference type="GO" id="GO:0032259">
    <property type="term" value="P:methylation"/>
    <property type="evidence" value="ECO:0007669"/>
    <property type="project" value="UniProtKB-KW"/>
</dbReference>
<comment type="caution">
    <text evidence="8">The sequence shown here is derived from an EMBL/GenBank/DDBJ whole genome shotgun (WGS) entry which is preliminary data.</text>
</comment>
<dbReference type="InterPro" id="IPR050903">
    <property type="entry name" value="Bact_Chemotaxis_MeTrfase"/>
</dbReference>
<feature type="binding site" evidence="6">
    <location>
        <position position="87"/>
    </location>
    <ligand>
        <name>S-adenosyl-L-methionine</name>
        <dbReference type="ChEBI" id="CHEBI:59789"/>
    </ligand>
</feature>
<dbReference type="InterPro" id="IPR000780">
    <property type="entry name" value="CheR_MeTrfase"/>
</dbReference>
<sequence>MPQSEATVIGGELDYQEHDFQRIRAMIFARAGIHLHDGKRAMVFNRLSKRLRLTGHRRFCDYLDQLDRAATAPEWEFFTNALTTNLSGFFREAHHFDVLAQWLQALSPQTNCTIWSCAAASGEEAYSIAMTADSALPNATQRIRIVASDINTQTLARAREGIYPASKVQSLEPEFLKNYFQKGTGVHTGQVRIQPWLVDWVTFAQINLQEPRWPSQVAQVDAIFCRNVLIYFQESTQRLVLEKLHQALTPAGHLFMGHAEHLGKHEDLFTPIGKTVYVKR</sequence>
<keyword evidence="3 5" id="KW-0808">Transferase</keyword>
<keyword evidence="4 5" id="KW-0949">S-adenosyl-L-methionine</keyword>
<dbReference type="SMART" id="SM00138">
    <property type="entry name" value="MeTrc"/>
    <property type="match status" value="1"/>
</dbReference>
<feature type="binding site" evidence="6">
    <location>
        <begin position="207"/>
        <end position="208"/>
    </location>
    <ligand>
        <name>S-adenosyl-L-methionine</name>
        <dbReference type="ChEBI" id="CHEBI:59789"/>
    </ligand>
</feature>
<dbReference type="InterPro" id="IPR029063">
    <property type="entry name" value="SAM-dependent_MTases_sf"/>
</dbReference>
<dbReference type="InterPro" id="IPR022642">
    <property type="entry name" value="CheR_C"/>
</dbReference>
<gene>
    <name evidence="8" type="ORF">E9531_12930</name>
</gene>
<dbReference type="GO" id="GO:0008983">
    <property type="term" value="F:protein-glutamate O-methyltransferase activity"/>
    <property type="evidence" value="ECO:0007669"/>
    <property type="project" value="UniProtKB-EC"/>
</dbReference>
<dbReference type="SUPFAM" id="SSF53335">
    <property type="entry name" value="S-adenosyl-L-methionine-dependent methyltransferases"/>
    <property type="match status" value="1"/>
</dbReference>
<keyword evidence="9" id="KW-1185">Reference proteome</keyword>
<reference evidence="8 9" key="1">
    <citation type="journal article" date="2015" name="Antonie Van Leeuwenhoek">
        <title>Lampropedia puyangensis sp. nov., isolated from symptomatic bark of Populus ? euramericana canker and emended description of Lampropedia hyalina (Ehrenberg 1832) Lee et al. 2004.</title>
        <authorList>
            <person name="Li Y."/>
            <person name="Wang T."/>
            <person name="Piao C.G."/>
            <person name="Wang L.F."/>
            <person name="Tian G.Z."/>
            <person name="Zhu T.H."/>
            <person name="Guo M.W."/>
        </authorList>
    </citation>
    <scope>NUCLEOTIDE SEQUENCE [LARGE SCALE GENOMIC DNA]</scope>
    <source>
        <strain evidence="8 9">2-bin</strain>
    </source>
</reference>
<dbReference type="PANTHER" id="PTHR24422">
    <property type="entry name" value="CHEMOTAXIS PROTEIN METHYLTRANSFERASE"/>
    <property type="match status" value="1"/>
</dbReference>
<evidence type="ECO:0000256" key="3">
    <source>
        <dbReference type="ARBA" id="ARBA00022679"/>
    </source>
</evidence>
<evidence type="ECO:0000313" key="9">
    <source>
        <dbReference type="Proteomes" id="UP000308917"/>
    </source>
</evidence>
<name>A0A4S8EVY2_9BURK</name>
<dbReference type="PANTHER" id="PTHR24422:SF19">
    <property type="entry name" value="CHEMOTAXIS PROTEIN METHYLTRANSFERASE"/>
    <property type="match status" value="1"/>
</dbReference>
<protein>
    <recommendedName>
        <fullName evidence="5">Chemotaxis protein methyltransferase</fullName>
        <ecNumber evidence="5">2.1.1.80</ecNumber>
    </recommendedName>
</protein>
<comment type="function">
    <text evidence="5">Methylation of the membrane-bound methyl-accepting chemotaxis proteins (MCP) to form gamma-glutamyl methyl ester residues in MCP.</text>
</comment>
<feature type="binding site" evidence="6">
    <location>
        <position position="124"/>
    </location>
    <ligand>
        <name>S-adenosyl-L-methionine</name>
        <dbReference type="ChEBI" id="CHEBI:59789"/>
    </ligand>
</feature>
<evidence type="ECO:0000256" key="6">
    <source>
        <dbReference type="PIRSR" id="PIRSR000410-1"/>
    </source>
</evidence>
<keyword evidence="2 5" id="KW-0489">Methyltransferase</keyword>
<accession>A0A4S8EVY2</accession>
<dbReference type="Pfam" id="PF01739">
    <property type="entry name" value="CheR"/>
    <property type="match status" value="1"/>
</dbReference>
<feature type="binding site" evidence="6">
    <location>
        <position position="85"/>
    </location>
    <ligand>
        <name>S-adenosyl-L-methionine</name>
        <dbReference type="ChEBI" id="CHEBI:59789"/>
    </ligand>
</feature>
<evidence type="ECO:0000259" key="7">
    <source>
        <dbReference type="PROSITE" id="PS50123"/>
    </source>
</evidence>
<dbReference type="InterPro" id="IPR022641">
    <property type="entry name" value="CheR_N"/>
</dbReference>
<dbReference type="Gene3D" id="3.40.50.150">
    <property type="entry name" value="Vaccinia Virus protein VP39"/>
    <property type="match status" value="1"/>
</dbReference>
<evidence type="ECO:0000313" key="8">
    <source>
        <dbReference type="EMBL" id="THT99039.1"/>
    </source>
</evidence>
<evidence type="ECO:0000256" key="4">
    <source>
        <dbReference type="ARBA" id="ARBA00022691"/>
    </source>
</evidence>
<evidence type="ECO:0000256" key="5">
    <source>
        <dbReference type="PIRNR" id="PIRNR000410"/>
    </source>
</evidence>
<proteinExistence type="predicted"/>
<dbReference type="PIRSF" id="PIRSF000410">
    <property type="entry name" value="CheR"/>
    <property type="match status" value="1"/>
</dbReference>
<dbReference type="AlphaFoldDB" id="A0A4S8EVY2"/>
<dbReference type="Gene3D" id="1.10.155.10">
    <property type="entry name" value="Chemotaxis receptor methyltransferase CheR, N-terminal domain"/>
    <property type="match status" value="1"/>
</dbReference>
<comment type="catalytic activity">
    <reaction evidence="1 5">
        <text>L-glutamyl-[protein] + S-adenosyl-L-methionine = [protein]-L-glutamate 5-O-methyl ester + S-adenosyl-L-homocysteine</text>
        <dbReference type="Rhea" id="RHEA:24452"/>
        <dbReference type="Rhea" id="RHEA-COMP:10208"/>
        <dbReference type="Rhea" id="RHEA-COMP:10311"/>
        <dbReference type="ChEBI" id="CHEBI:29973"/>
        <dbReference type="ChEBI" id="CHEBI:57856"/>
        <dbReference type="ChEBI" id="CHEBI:59789"/>
        <dbReference type="ChEBI" id="CHEBI:82795"/>
        <dbReference type="EC" id="2.1.1.80"/>
    </reaction>
</comment>
<dbReference type="PROSITE" id="PS50123">
    <property type="entry name" value="CHER"/>
    <property type="match status" value="1"/>
</dbReference>
<dbReference type="SUPFAM" id="SSF47757">
    <property type="entry name" value="Chemotaxis receptor methyltransferase CheR, N-terminal domain"/>
    <property type="match status" value="1"/>
</dbReference>
<feature type="binding site" evidence="6">
    <location>
        <begin position="226"/>
        <end position="227"/>
    </location>
    <ligand>
        <name>S-adenosyl-L-methionine</name>
        <dbReference type="ChEBI" id="CHEBI:59789"/>
    </ligand>
</feature>